<proteinExistence type="predicted"/>
<evidence type="ECO:0000313" key="1">
    <source>
        <dbReference type="EMBL" id="DAD70548.1"/>
    </source>
</evidence>
<dbReference type="EMBL" id="BK015867">
    <property type="protein sequence ID" value="DAD70548.1"/>
    <property type="molecule type" value="Genomic_DNA"/>
</dbReference>
<accession>A0A8S5LKE5</accession>
<evidence type="ECO:0008006" key="2">
    <source>
        <dbReference type="Google" id="ProtNLM"/>
    </source>
</evidence>
<protein>
    <recommendedName>
        <fullName evidence="2">DUF1642 domain-containing protein</fullName>
    </recommendedName>
</protein>
<reference evidence="1" key="1">
    <citation type="journal article" date="2021" name="Proc. Natl. Acad. Sci. U.S.A.">
        <title>A Catalog of Tens of Thousands of Viruses from Human Metagenomes Reveals Hidden Associations with Chronic Diseases.</title>
        <authorList>
            <person name="Tisza M.J."/>
            <person name="Buck C.B."/>
        </authorList>
    </citation>
    <scope>NUCLEOTIDE SEQUENCE</scope>
    <source>
        <strain evidence="1">CtcPV5</strain>
    </source>
</reference>
<organism evidence="1">
    <name type="scientific">Siphoviridae sp. ctcPV5</name>
    <dbReference type="NCBI Taxonomy" id="2827582"/>
    <lineage>
        <taxon>Viruses</taxon>
        <taxon>Duplodnaviria</taxon>
        <taxon>Heunggongvirae</taxon>
        <taxon>Uroviricota</taxon>
        <taxon>Caudoviricetes</taxon>
    </lineage>
</organism>
<sequence>MKFDYFVENASEEADALYELEQQGFKWGVGENPTSLVISRIMGERVFPYTISVGKNKKIYWSAEENEETDEIKKYSIRQSLMQDLNNWKDDRRIYTDDGMVVSWEDFQNEPPCVTEWRLNTGSAIEANNRLIAIIQWLNGEDVFEVGTPKYIVQRKDAALPSGREYLYVFTDKSLGFVYSKQYATRFDDYMQASEWAGIHFEVVEVDE</sequence>
<name>A0A8S5LKE5_9CAUD</name>